<gene>
    <name evidence="2" type="ORF">Agub_g7594</name>
</gene>
<keyword evidence="3" id="KW-1185">Reference proteome</keyword>
<dbReference type="Proteomes" id="UP001054857">
    <property type="component" value="Unassembled WGS sequence"/>
</dbReference>
<reference evidence="2 3" key="1">
    <citation type="journal article" date="2021" name="Sci. Rep.">
        <title>Genome sequencing of the multicellular alga Astrephomene provides insights into convergent evolution of germ-soma differentiation.</title>
        <authorList>
            <person name="Yamashita S."/>
            <person name="Yamamoto K."/>
            <person name="Matsuzaki R."/>
            <person name="Suzuki S."/>
            <person name="Yamaguchi H."/>
            <person name="Hirooka S."/>
            <person name="Minakuchi Y."/>
            <person name="Miyagishima S."/>
            <person name="Kawachi M."/>
            <person name="Toyoda A."/>
            <person name="Nozaki H."/>
        </authorList>
    </citation>
    <scope>NUCLEOTIDE SEQUENCE [LARGE SCALE GENOMIC DNA]</scope>
    <source>
        <strain evidence="2 3">NIES-4017</strain>
    </source>
</reference>
<dbReference type="AlphaFoldDB" id="A0AAD3DT33"/>
<comment type="caution">
    <text evidence="2">The sequence shown here is derived from an EMBL/GenBank/DDBJ whole genome shotgun (WGS) entry which is preliminary data.</text>
</comment>
<evidence type="ECO:0000256" key="1">
    <source>
        <dbReference type="SAM" id="MobiDB-lite"/>
    </source>
</evidence>
<proteinExistence type="predicted"/>
<accession>A0AAD3DT33</accession>
<evidence type="ECO:0000313" key="2">
    <source>
        <dbReference type="EMBL" id="GFR46122.1"/>
    </source>
</evidence>
<dbReference type="EMBL" id="BMAR01000012">
    <property type="protein sequence ID" value="GFR46122.1"/>
    <property type="molecule type" value="Genomic_DNA"/>
</dbReference>
<organism evidence="2 3">
    <name type="scientific">Astrephomene gubernaculifera</name>
    <dbReference type="NCBI Taxonomy" id="47775"/>
    <lineage>
        <taxon>Eukaryota</taxon>
        <taxon>Viridiplantae</taxon>
        <taxon>Chlorophyta</taxon>
        <taxon>core chlorophytes</taxon>
        <taxon>Chlorophyceae</taxon>
        <taxon>CS clade</taxon>
        <taxon>Chlamydomonadales</taxon>
        <taxon>Astrephomenaceae</taxon>
        <taxon>Astrephomene</taxon>
    </lineage>
</organism>
<protein>
    <submittedName>
        <fullName evidence="2">Uncharacterized protein</fullName>
    </submittedName>
</protein>
<feature type="region of interest" description="Disordered" evidence="1">
    <location>
        <begin position="329"/>
        <end position="370"/>
    </location>
</feature>
<feature type="region of interest" description="Disordered" evidence="1">
    <location>
        <begin position="713"/>
        <end position="754"/>
    </location>
</feature>
<evidence type="ECO:0000313" key="3">
    <source>
        <dbReference type="Proteomes" id="UP001054857"/>
    </source>
</evidence>
<feature type="compositionally biased region" description="Basic and acidic residues" evidence="1">
    <location>
        <begin position="735"/>
        <end position="754"/>
    </location>
</feature>
<name>A0AAD3DT33_9CHLO</name>
<sequence>MAMRLPLEPDLEQLVEEFCHAIRLSRSQVELVETDNSARFWGRSYSYGSDSAVGGAAAVATAGADAAAGASAAAAASGGTAVQTGADVGVAADAEAVVATGRAGASLRCSPCTVSTCRTGQHVPCLRIRDAPESGVWHLAARGWCIVTESRVIRKEDDDIAFVRLPAADEYKPCDVHVDSIVLDVGAKAMETAGDLSKVNSNISGNVQKEFRSDEYLMLTQTVGFGPDKRILMDVGAWARLQAVSSSGTSEQPLSNEEFVFVFEATVQEVLNEVISTQRVPRMSSDYEEELLREAAGIHAALVEAGRPGLLYDNRSAAASPAGGAAAVTRQALAGGSPSSRGRKRKGKEVEEEEGEVGTATTGKQAAVSAHARTAGPIPFPFNELEGLVSHIASAFRLNATRQPNATEDERRAAYASVTGSTPLTVQMDDDNIPAVNMFDFAVTRSRAGKVLAQLPPPLPFRAVWGPPKTGRFTSAVVGNLLPPGTIVVSDVKKTGIQPRAGVVICGHSEHGWGGYSVPVLCLCDSCSETDDALQRIFDLKTAFHRHAGQESLDTAAFNCHAVVWFPMEGAPADDDLLFSEDVDSPTTPGLTGLVVVSIHRLLAGWAKVGGRPLRRLPEGLFSAASPRPDWRLPADPQKLPRFRRARELIEEWHGRTTRLSSTPADATQHAFNAVLSEIPPASEAEARTAADAAHAAAESAVLARPRTEYIFQTRNGAEGTGSRVGLEGEDEEVKEGKRERRKKEAGGGKDRKG</sequence>